<dbReference type="PANTHER" id="PTHR48079">
    <property type="entry name" value="PROTEIN YEEZ"/>
    <property type="match status" value="1"/>
</dbReference>
<gene>
    <name evidence="2" type="ORF">Q0A17_01945</name>
</gene>
<dbReference type="Gene3D" id="3.40.50.720">
    <property type="entry name" value="NAD(P)-binding Rossmann-like Domain"/>
    <property type="match status" value="1"/>
</dbReference>
<dbReference type="RefSeq" id="WP_301696582.1">
    <property type="nucleotide sequence ID" value="NZ_JAUJYW010000001.1"/>
</dbReference>
<evidence type="ECO:0000259" key="1">
    <source>
        <dbReference type="Pfam" id="PF01370"/>
    </source>
</evidence>
<evidence type="ECO:0000313" key="2">
    <source>
        <dbReference type="EMBL" id="MDN8598181.1"/>
    </source>
</evidence>
<reference evidence="2 3" key="1">
    <citation type="submission" date="2023-07" db="EMBL/GenBank/DDBJ databases">
        <title>Citrobacter selenititolerans sp. nov., isolated from seleniferous soil.</title>
        <authorList>
            <person name="Zhang S."/>
            <person name="Li K."/>
            <person name="Peng J."/>
            <person name="Wang H."/>
            <person name="Sun J."/>
            <person name="Guo Y."/>
        </authorList>
    </citation>
    <scope>NUCLEOTIDE SEQUENCE [LARGE SCALE GENOMIC DNA]</scope>
    <source>
        <strain evidence="2 3">S2-9</strain>
    </source>
</reference>
<dbReference type="InterPro" id="IPR001509">
    <property type="entry name" value="Epimerase_deHydtase"/>
</dbReference>
<dbReference type="EMBL" id="JAUJYW010000001">
    <property type="protein sequence ID" value="MDN8598181.1"/>
    <property type="molecule type" value="Genomic_DNA"/>
</dbReference>
<dbReference type="InterPro" id="IPR036291">
    <property type="entry name" value="NAD(P)-bd_dom_sf"/>
</dbReference>
<dbReference type="Pfam" id="PF01370">
    <property type="entry name" value="Epimerase"/>
    <property type="match status" value="1"/>
</dbReference>
<dbReference type="PANTHER" id="PTHR48079:SF6">
    <property type="entry name" value="NAD(P)-BINDING DOMAIN-CONTAINING PROTEIN-RELATED"/>
    <property type="match status" value="1"/>
</dbReference>
<protein>
    <submittedName>
        <fullName evidence="2">NAD(P)-dependent oxidoreductase</fullName>
    </submittedName>
</protein>
<keyword evidence="3" id="KW-1185">Reference proteome</keyword>
<accession>A0ABT8PPC9</accession>
<dbReference type="SUPFAM" id="SSF51735">
    <property type="entry name" value="NAD(P)-binding Rossmann-fold domains"/>
    <property type="match status" value="1"/>
</dbReference>
<proteinExistence type="predicted"/>
<dbReference type="Proteomes" id="UP001174867">
    <property type="component" value="Unassembled WGS sequence"/>
</dbReference>
<comment type="caution">
    <text evidence="2">The sequence shown here is derived from an EMBL/GenBank/DDBJ whole genome shotgun (WGS) entry which is preliminary data.</text>
</comment>
<feature type="domain" description="NAD-dependent epimerase/dehydratase" evidence="1">
    <location>
        <begin position="3"/>
        <end position="233"/>
    </location>
</feature>
<name>A0ABT8PPC9_9ENTR</name>
<sequence>MKILVTGATSGLGRNAAQYLLENGHHVVATGRNREVGKQLAQAGAHFTPLDLTQAHQNDCIRLMADCDAVWHCAAKSSPWGKLSEFFLANVHASRMLAQAAGHAQTPRFVHISTPAVYFDFQHHHNLTESYRARSFSSHYAHSKFLAEQEISAAVTRFPATTFVRLRPRGLFGPHDNVIIPRLLQQLQRDGGVLRLPRGGATLLDLTFVQNVVYAMELATCKPMLRSGCVYNVTNHQPQRLNAMLDALLHQQLQLNYQIKTVPWPLLSLVARGMELVGKCLDREPPVTRYSAGTLSFDMTLSAENAINELGYRPRFSMEEGIALTGEWLRTHGKNQRV</sequence>
<evidence type="ECO:0000313" key="3">
    <source>
        <dbReference type="Proteomes" id="UP001174867"/>
    </source>
</evidence>
<organism evidence="2 3">
    <name type="scientific">Citrobacter enshiensis</name>
    <dbReference type="NCBI Taxonomy" id="2971264"/>
    <lineage>
        <taxon>Bacteria</taxon>
        <taxon>Pseudomonadati</taxon>
        <taxon>Pseudomonadota</taxon>
        <taxon>Gammaproteobacteria</taxon>
        <taxon>Enterobacterales</taxon>
        <taxon>Enterobacteriaceae</taxon>
        <taxon>Citrobacter</taxon>
    </lineage>
</organism>
<dbReference type="InterPro" id="IPR051783">
    <property type="entry name" value="NAD(P)-dependent_oxidoreduct"/>
</dbReference>